<organism evidence="1 2">
    <name type="scientific">Agromyces archimandritae</name>
    <dbReference type="NCBI Taxonomy" id="2781962"/>
    <lineage>
        <taxon>Bacteria</taxon>
        <taxon>Bacillati</taxon>
        <taxon>Actinomycetota</taxon>
        <taxon>Actinomycetes</taxon>
        <taxon>Micrococcales</taxon>
        <taxon>Microbacteriaceae</taxon>
        <taxon>Agromyces</taxon>
    </lineage>
</organism>
<protein>
    <submittedName>
        <fullName evidence="1">Ornithine cyclodeaminase family protein</fullName>
    </submittedName>
</protein>
<dbReference type="Gene3D" id="3.40.50.720">
    <property type="entry name" value="NAD(P)-binding Rossmann-like Domain"/>
    <property type="match status" value="1"/>
</dbReference>
<evidence type="ECO:0000313" key="1">
    <source>
        <dbReference type="EMBL" id="QTX03569.1"/>
    </source>
</evidence>
<dbReference type="InterPro" id="IPR023401">
    <property type="entry name" value="ODC_N"/>
</dbReference>
<keyword evidence="2" id="KW-1185">Reference proteome</keyword>
<dbReference type="PANTHER" id="PTHR13812">
    <property type="entry name" value="KETIMINE REDUCTASE MU-CRYSTALLIN"/>
    <property type="match status" value="1"/>
</dbReference>
<accession>A0A975FKC5</accession>
<sequence>MTGPVFLDAERVARALAPDAAVDAVRAALADGLDPALDAARIQVPLASGEFLLMPSGSVTAAGVKVLTVAPANPAAGLPRIQGLYLLADAATLSPRAVLDGAALTTLRTPAVSFAAVRELLLAPLEVPSPVGGPEFEHSSGRWGLQRGADAGGRAQGAGAAASAPLDVVVFGAGPQAEAHLATLRAVLDGRRALGTVTRVARRPRRGAVVAGSAEASTALAAAGLIVCATTAREPLFDGSLVRADAVVIAVGSHEPDARELDAALMGRASVIVEDPATALREAGDVVLAVAEGFLDPASLIPMRDVVRGGARLPAGLPVVFKSTGMSWEDLAIAEAVANAAGA</sequence>
<dbReference type="KEGG" id="aarc:G127AT_09425"/>
<gene>
    <name evidence="1" type="ORF">G127AT_09425</name>
</gene>
<dbReference type="EMBL" id="CP071696">
    <property type="protein sequence ID" value="QTX03569.1"/>
    <property type="molecule type" value="Genomic_DNA"/>
</dbReference>
<dbReference type="SUPFAM" id="SSF51735">
    <property type="entry name" value="NAD(P)-binding Rossmann-fold domains"/>
    <property type="match status" value="2"/>
</dbReference>
<dbReference type="PANTHER" id="PTHR13812:SF19">
    <property type="entry name" value="KETIMINE REDUCTASE MU-CRYSTALLIN"/>
    <property type="match status" value="1"/>
</dbReference>
<dbReference type="Proteomes" id="UP000671914">
    <property type="component" value="Chromosome"/>
</dbReference>
<dbReference type="Gene3D" id="3.30.1780.10">
    <property type="entry name" value="ornithine cyclodeaminase, domain 1"/>
    <property type="match status" value="2"/>
</dbReference>
<reference evidence="1" key="1">
    <citation type="submission" date="2021-03" db="EMBL/GenBank/DDBJ databases">
        <title>Agromyces archimandritus sp. nov., isolated from the cockroach Archimandrita tessellata.</title>
        <authorList>
            <person name="Guzman J."/>
            <person name="Ortuzar M."/>
            <person name="Poehlein A."/>
            <person name="Daniel R."/>
            <person name="Trujillo M."/>
            <person name="Vilcinskas A."/>
        </authorList>
    </citation>
    <scope>NUCLEOTIDE SEQUENCE</scope>
    <source>
        <strain evidence="1">G127AT</strain>
    </source>
</reference>
<dbReference type="Pfam" id="PF02423">
    <property type="entry name" value="OCD_Mu_crystall"/>
    <property type="match status" value="2"/>
</dbReference>
<dbReference type="InterPro" id="IPR036291">
    <property type="entry name" value="NAD(P)-bd_dom_sf"/>
</dbReference>
<dbReference type="PIRSF" id="PIRSF001439">
    <property type="entry name" value="CryM"/>
    <property type="match status" value="1"/>
</dbReference>
<evidence type="ECO:0000313" key="2">
    <source>
        <dbReference type="Proteomes" id="UP000671914"/>
    </source>
</evidence>
<dbReference type="GO" id="GO:0005737">
    <property type="term" value="C:cytoplasm"/>
    <property type="evidence" value="ECO:0007669"/>
    <property type="project" value="TreeGrafter"/>
</dbReference>
<dbReference type="AlphaFoldDB" id="A0A975FKC5"/>
<dbReference type="InterPro" id="IPR003462">
    <property type="entry name" value="ODC_Mu_crystall"/>
</dbReference>
<proteinExistence type="predicted"/>
<dbReference type="RefSeq" id="WP_210896296.1">
    <property type="nucleotide sequence ID" value="NZ_CP071696.1"/>
</dbReference>
<name>A0A975FKC5_9MICO</name>